<evidence type="ECO:0000313" key="5">
    <source>
        <dbReference type="EMBL" id="WWF01223.1"/>
    </source>
</evidence>
<proteinExistence type="predicted"/>
<sequence length="353" mass="38032">MAGAVLLVALGAPAFLHAEGEWQPSTLSEATLAKVHEAAKAYQDCLNEAFRAHVGEDVDSRLQTDRILHACENRLTPMKAAFDAEQVPDSISERYMRSYRTRGARDLVRLLMSAQAARAAAEPAPELSATADTPSPHPYPSEGKPMEIDLNLIPAKLDAVHAGLAAIVVVLLLVQIILLSVVVIALLRRKPEPAVTFYPTPAPAAPTPGAVKAPEPVVKKETVVLKETTPDAALQLLALLQKEARFIDFVQENIAHYSDAEIGAAARVVHEGCRKVIGQVFDLAPVRNETEGSRLTLPKGFDAASVRLAGNVVGEPPFTGTLVHRGWKVENIRLPKVAEGHDIRILAQAEVEL</sequence>
<keyword evidence="2" id="KW-0472">Membrane</keyword>
<keyword evidence="2" id="KW-0812">Transmembrane</keyword>
<dbReference type="RefSeq" id="WP_277458286.1">
    <property type="nucleotide sequence ID" value="NZ_CP104311.1"/>
</dbReference>
<protein>
    <submittedName>
        <fullName evidence="5">DUF2760 domain-containing protein</fullName>
    </submittedName>
</protein>
<reference evidence="5 6" key="1">
    <citation type="submission" date="2022-09" db="EMBL/GenBank/DDBJ databases">
        <authorList>
            <person name="Giprobiosintez L."/>
        </authorList>
    </citation>
    <scope>NUCLEOTIDE SEQUENCE [LARGE SCALE GENOMIC DNA]</scope>
    <source>
        <strain evidence="6">VKPM-B-12549 (GBS-15)</strain>
    </source>
</reference>
<evidence type="ECO:0000256" key="2">
    <source>
        <dbReference type="SAM" id="Phobius"/>
    </source>
</evidence>
<feature type="compositionally biased region" description="Low complexity" evidence="1">
    <location>
        <begin position="122"/>
        <end position="131"/>
    </location>
</feature>
<evidence type="ECO:0000256" key="1">
    <source>
        <dbReference type="SAM" id="MobiDB-lite"/>
    </source>
</evidence>
<keyword evidence="2" id="KW-1133">Transmembrane helix</keyword>
<keyword evidence="6" id="KW-1185">Reference proteome</keyword>
<feature type="region of interest" description="Disordered" evidence="1">
    <location>
        <begin position="122"/>
        <end position="143"/>
    </location>
</feature>
<organism evidence="5 6">
    <name type="scientific">Methylococcus capsulatus</name>
    <dbReference type="NCBI Taxonomy" id="414"/>
    <lineage>
        <taxon>Bacteria</taxon>
        <taxon>Pseudomonadati</taxon>
        <taxon>Pseudomonadota</taxon>
        <taxon>Gammaproteobacteria</taxon>
        <taxon>Methylococcales</taxon>
        <taxon>Methylococcaceae</taxon>
        <taxon>Methylococcus</taxon>
    </lineage>
</organism>
<dbReference type="EMBL" id="CP104311">
    <property type="protein sequence ID" value="WWF01223.1"/>
    <property type="molecule type" value="Genomic_DNA"/>
</dbReference>
<gene>
    <name evidence="5" type="ORF">N4J17_12200</name>
</gene>
<dbReference type="Pfam" id="PF10816">
    <property type="entry name" value="DUF2760"/>
    <property type="match status" value="1"/>
</dbReference>
<name>A0ABZ2F3Y1_METCP</name>
<feature type="chain" id="PRO_5045781464" evidence="3">
    <location>
        <begin position="19"/>
        <end position="353"/>
    </location>
</feature>
<accession>A0ABZ2F3Y1</accession>
<dbReference type="Proteomes" id="UP001359308">
    <property type="component" value="Chromosome"/>
</dbReference>
<keyword evidence="3" id="KW-0732">Signal</keyword>
<evidence type="ECO:0000313" key="6">
    <source>
        <dbReference type="Proteomes" id="UP001359308"/>
    </source>
</evidence>
<feature type="domain" description="DUF2760" evidence="4">
    <location>
        <begin position="230"/>
        <end position="352"/>
    </location>
</feature>
<feature type="transmembrane region" description="Helical" evidence="2">
    <location>
        <begin position="162"/>
        <end position="187"/>
    </location>
</feature>
<dbReference type="InterPro" id="IPR021212">
    <property type="entry name" value="DUF2760"/>
</dbReference>
<evidence type="ECO:0000259" key="4">
    <source>
        <dbReference type="Pfam" id="PF10816"/>
    </source>
</evidence>
<feature type="signal peptide" evidence="3">
    <location>
        <begin position="1"/>
        <end position="18"/>
    </location>
</feature>
<evidence type="ECO:0000256" key="3">
    <source>
        <dbReference type="SAM" id="SignalP"/>
    </source>
</evidence>